<name>A0A2M8C1Z7_9BACT</name>
<dbReference type="GO" id="GO:0008422">
    <property type="term" value="F:beta-glucosidase activity"/>
    <property type="evidence" value="ECO:0007669"/>
    <property type="project" value="TreeGrafter"/>
</dbReference>
<accession>A0A2M8C1Z7</accession>
<comment type="similarity">
    <text evidence="1 4">Belongs to the glycosyl hydrolase 1 family.</text>
</comment>
<dbReference type="GO" id="GO:0005975">
    <property type="term" value="P:carbohydrate metabolic process"/>
    <property type="evidence" value="ECO:0007669"/>
    <property type="project" value="InterPro"/>
</dbReference>
<evidence type="ECO:0000256" key="2">
    <source>
        <dbReference type="ARBA" id="ARBA00022801"/>
    </source>
</evidence>
<dbReference type="Proteomes" id="UP000228770">
    <property type="component" value="Unassembled WGS sequence"/>
</dbReference>
<keyword evidence="3" id="KW-0326">Glycosidase</keyword>
<evidence type="ECO:0000256" key="3">
    <source>
        <dbReference type="ARBA" id="ARBA00023295"/>
    </source>
</evidence>
<reference evidence="6" key="1">
    <citation type="submission" date="2017-09" db="EMBL/GenBank/DDBJ databases">
        <title>Depth-based differentiation of microbial function through sediment-hosted aquifers and enrichment of novel symbionts in the deep terrestrial subsurface.</title>
        <authorList>
            <person name="Probst A.J."/>
            <person name="Ladd B."/>
            <person name="Jarett J.K."/>
            <person name="Geller-Mcgrath D.E."/>
            <person name="Sieber C.M.K."/>
            <person name="Emerson J.B."/>
            <person name="Anantharaman K."/>
            <person name="Thomas B.C."/>
            <person name="Malmstrom R."/>
            <person name="Stieglmeier M."/>
            <person name="Klingl A."/>
            <person name="Woyke T."/>
            <person name="Ryan C.M."/>
            <person name="Banfield J.F."/>
        </authorList>
    </citation>
    <scope>NUCLEOTIDE SEQUENCE [LARGE SCALE GENOMIC DNA]</scope>
</reference>
<dbReference type="PANTHER" id="PTHR10353:SF209">
    <property type="entry name" value="GALACTOLIPID GALACTOSYLTRANSFERASE SFR2, CHLOROPLASTIC"/>
    <property type="match status" value="1"/>
</dbReference>
<evidence type="ECO:0000313" key="5">
    <source>
        <dbReference type="EMBL" id="PJB50093.1"/>
    </source>
</evidence>
<dbReference type="AlphaFoldDB" id="A0A2M8C1Z7"/>
<dbReference type="PRINTS" id="PR00131">
    <property type="entry name" value="GLHYDRLASE1"/>
</dbReference>
<gene>
    <name evidence="5" type="ORF">CO102_02060</name>
</gene>
<protein>
    <recommendedName>
        <fullName evidence="7">Glycoside hydrolase family 1 protein</fullName>
    </recommendedName>
</protein>
<dbReference type="Gene3D" id="3.20.20.80">
    <property type="entry name" value="Glycosidases"/>
    <property type="match status" value="1"/>
</dbReference>
<sequence length="402" mass="46880">MKPFPKNFLWGAAISSYQTEGNNFASDWWQWEQQPGNIKDGSASSSACDFWNQYETYLDYAKQAGMNALRISIEWARIQPEQNQWSQQALDHYKKIIGAMKQRGLEPIVTLWHFTLPLWFAKQNGWLNENAQEYFLQYVKRVYETLKNGVRYWITLNEPSVYLFNGFITGSWPPGKKLALHQAVRIRNKLIRIHKAAYHILKNQNTLVSIAANLSWDTGASQYKNINRLLEWLPPRGNDWAMLHATQRECDFIGLNYYFHNTIRANVLHPFASVTSSHKDPSRNSDIGWEIAPQGIYEVSKKLYKTFHKPIMITENGLADAKDEKRAQFIRDHVKNIAQAIEKNIPVIGYLHWSLMDNFEWALGKTPRFGLIEMDYNTMTAHPRQSLWEYGTLIRQYINIAS</sequence>
<dbReference type="Pfam" id="PF00232">
    <property type="entry name" value="Glyco_hydro_1"/>
    <property type="match status" value="2"/>
</dbReference>
<dbReference type="InterPro" id="IPR001360">
    <property type="entry name" value="Glyco_hydro_1"/>
</dbReference>
<dbReference type="SUPFAM" id="SSF51445">
    <property type="entry name" value="(Trans)glycosidases"/>
    <property type="match status" value="1"/>
</dbReference>
<evidence type="ECO:0008006" key="7">
    <source>
        <dbReference type="Google" id="ProtNLM"/>
    </source>
</evidence>
<comment type="caution">
    <text evidence="5">The sequence shown here is derived from an EMBL/GenBank/DDBJ whole genome shotgun (WGS) entry which is preliminary data.</text>
</comment>
<evidence type="ECO:0000313" key="6">
    <source>
        <dbReference type="Proteomes" id="UP000228770"/>
    </source>
</evidence>
<evidence type="ECO:0000256" key="4">
    <source>
        <dbReference type="RuleBase" id="RU003690"/>
    </source>
</evidence>
<dbReference type="PANTHER" id="PTHR10353">
    <property type="entry name" value="GLYCOSYL HYDROLASE"/>
    <property type="match status" value="1"/>
</dbReference>
<dbReference type="EMBL" id="PFUA01000049">
    <property type="protein sequence ID" value="PJB50093.1"/>
    <property type="molecule type" value="Genomic_DNA"/>
</dbReference>
<dbReference type="InterPro" id="IPR017853">
    <property type="entry name" value="GH"/>
</dbReference>
<organism evidence="5 6">
    <name type="scientific">Candidatus Brennerbacteria bacterium CG_4_9_14_3_um_filter_43_9</name>
    <dbReference type="NCBI Taxonomy" id="1974522"/>
    <lineage>
        <taxon>Bacteria</taxon>
        <taxon>Candidatus Brenneribacteriota</taxon>
    </lineage>
</organism>
<evidence type="ECO:0000256" key="1">
    <source>
        <dbReference type="ARBA" id="ARBA00010838"/>
    </source>
</evidence>
<proteinExistence type="inferred from homology"/>
<keyword evidence="2" id="KW-0378">Hydrolase</keyword>